<keyword evidence="3" id="KW-0808">Transferase</keyword>
<accession>A0A6L2JCA7</accession>
<dbReference type="Gene3D" id="3.30.420.10">
    <property type="entry name" value="Ribonuclease H-like superfamily/Ribonuclease H"/>
    <property type="match status" value="1"/>
</dbReference>
<organism evidence="3">
    <name type="scientific">Tanacetum cinerariifolium</name>
    <name type="common">Dalmatian daisy</name>
    <name type="synonym">Chrysanthemum cinerariifolium</name>
    <dbReference type="NCBI Taxonomy" id="118510"/>
    <lineage>
        <taxon>Eukaryota</taxon>
        <taxon>Viridiplantae</taxon>
        <taxon>Streptophyta</taxon>
        <taxon>Embryophyta</taxon>
        <taxon>Tracheophyta</taxon>
        <taxon>Spermatophyta</taxon>
        <taxon>Magnoliopsida</taxon>
        <taxon>eudicotyledons</taxon>
        <taxon>Gunneridae</taxon>
        <taxon>Pentapetalae</taxon>
        <taxon>asterids</taxon>
        <taxon>campanulids</taxon>
        <taxon>Asterales</taxon>
        <taxon>Asteraceae</taxon>
        <taxon>Asteroideae</taxon>
        <taxon>Anthemideae</taxon>
        <taxon>Anthemidinae</taxon>
        <taxon>Tanacetum</taxon>
    </lineage>
</organism>
<reference evidence="3" key="1">
    <citation type="journal article" date="2019" name="Sci. Rep.">
        <title>Draft genome of Tanacetum cinerariifolium, the natural source of mosquito coil.</title>
        <authorList>
            <person name="Yamashiro T."/>
            <person name="Shiraishi A."/>
            <person name="Satake H."/>
            <person name="Nakayama K."/>
        </authorList>
    </citation>
    <scope>NUCLEOTIDE SEQUENCE</scope>
</reference>
<dbReference type="SUPFAM" id="SSF53098">
    <property type="entry name" value="Ribonuclease H-like"/>
    <property type="match status" value="1"/>
</dbReference>
<name>A0A6L2JCA7_TANCI</name>
<dbReference type="AlphaFoldDB" id="A0A6L2JCA7"/>
<dbReference type="GO" id="GO:0003964">
    <property type="term" value="F:RNA-directed DNA polymerase activity"/>
    <property type="evidence" value="ECO:0007669"/>
    <property type="project" value="UniProtKB-KW"/>
</dbReference>
<dbReference type="Pfam" id="PF13456">
    <property type="entry name" value="RVT_3"/>
    <property type="match status" value="1"/>
</dbReference>
<dbReference type="PANTHER" id="PTHR48475:SF2">
    <property type="entry name" value="RIBONUCLEASE H"/>
    <property type="match status" value="1"/>
</dbReference>
<feature type="compositionally biased region" description="Basic and acidic residues" evidence="1">
    <location>
        <begin position="111"/>
        <end position="125"/>
    </location>
</feature>
<sequence>MSESNSYASLNVVFSFVLLHVINDLPLEANDEALKSLLRGQRRQVCNEEVCAGLECSSEKYDEELEMEPRSTLTIDATPTLRIGSLRVRRPQGMVVEFEKAPNRDEIRVERELGGRRPSEHREEGPLSSHRLTSKDGLGKLPMILRVHEEHRILRFVHGLKTRSLVEFLSIDPPTTYKGLMEKIYTWNKAKEVSTNGAPNDNKEGSDKFSKSFLWDHNKGQKKNQDRFSPYNGSIYGLLGNLMKSPREILATKKATKAFKPPPRMVRNRRSRDMTKIHIAVKSHTPHGVGMVFSSYESSKTVEGHKKIKGNFLEVSKDVLNFSDAKERIKANDHYPEYTMMGNPSIWSTREMNISILRQLNKGSKDWLQREMKQFAKEVDELTKTSRTSTKLAPKDFYPLPRIDWKMESLSGFRLKCFLDATNVSKPEGKDFTYALQFEFKATNNEAEYAALLAVLRITTDMEIKDIAIFMDLQLVANQVWGLFEARQPTIKKYLKKTKEVFGKV</sequence>
<feature type="region of interest" description="Disordered" evidence="1">
    <location>
        <begin position="111"/>
        <end position="135"/>
    </location>
</feature>
<feature type="domain" description="RNase H type-1" evidence="2">
    <location>
        <begin position="436"/>
        <end position="501"/>
    </location>
</feature>
<dbReference type="InterPro" id="IPR036397">
    <property type="entry name" value="RNaseH_sf"/>
</dbReference>
<dbReference type="GO" id="GO:0004523">
    <property type="term" value="F:RNA-DNA hybrid ribonuclease activity"/>
    <property type="evidence" value="ECO:0007669"/>
    <property type="project" value="InterPro"/>
</dbReference>
<gene>
    <name evidence="3" type="ORF">Tci_006626</name>
</gene>
<protein>
    <submittedName>
        <fullName evidence="3">Reverse transcriptase domain-containing protein</fullName>
    </submittedName>
</protein>
<keyword evidence="3" id="KW-0695">RNA-directed DNA polymerase</keyword>
<proteinExistence type="predicted"/>
<evidence type="ECO:0000313" key="3">
    <source>
        <dbReference type="EMBL" id="GEU34648.1"/>
    </source>
</evidence>
<dbReference type="GO" id="GO:0003676">
    <property type="term" value="F:nucleic acid binding"/>
    <property type="evidence" value="ECO:0007669"/>
    <property type="project" value="InterPro"/>
</dbReference>
<dbReference type="EMBL" id="BKCJ010000601">
    <property type="protein sequence ID" value="GEU34648.1"/>
    <property type="molecule type" value="Genomic_DNA"/>
</dbReference>
<dbReference type="PANTHER" id="PTHR48475">
    <property type="entry name" value="RIBONUCLEASE H"/>
    <property type="match status" value="1"/>
</dbReference>
<dbReference type="InterPro" id="IPR012337">
    <property type="entry name" value="RNaseH-like_sf"/>
</dbReference>
<evidence type="ECO:0000256" key="1">
    <source>
        <dbReference type="SAM" id="MobiDB-lite"/>
    </source>
</evidence>
<comment type="caution">
    <text evidence="3">The sequence shown here is derived from an EMBL/GenBank/DDBJ whole genome shotgun (WGS) entry which is preliminary data.</text>
</comment>
<dbReference type="InterPro" id="IPR002156">
    <property type="entry name" value="RNaseH_domain"/>
</dbReference>
<keyword evidence="3" id="KW-0548">Nucleotidyltransferase</keyword>
<evidence type="ECO:0000259" key="2">
    <source>
        <dbReference type="Pfam" id="PF13456"/>
    </source>
</evidence>